<evidence type="ECO:0000313" key="8">
    <source>
        <dbReference type="EMBL" id="CAB3993318.1"/>
    </source>
</evidence>
<dbReference type="SMART" id="SM00179">
    <property type="entry name" value="EGF_CA"/>
    <property type="match status" value="1"/>
</dbReference>
<organism evidence="8 9">
    <name type="scientific">Paramuricea clavata</name>
    <name type="common">Red gorgonian</name>
    <name type="synonym">Violescent sea-whip</name>
    <dbReference type="NCBI Taxonomy" id="317549"/>
    <lineage>
        <taxon>Eukaryota</taxon>
        <taxon>Metazoa</taxon>
        <taxon>Cnidaria</taxon>
        <taxon>Anthozoa</taxon>
        <taxon>Octocorallia</taxon>
        <taxon>Malacalcyonacea</taxon>
        <taxon>Plexauridae</taxon>
        <taxon>Paramuricea</taxon>
    </lineage>
</organism>
<keyword evidence="1 6" id="KW-0245">EGF-like domain</keyword>
<dbReference type="PANTHER" id="PTHR19331:SF465">
    <property type="entry name" value="EGG PEPTIDE SPERACT RECEPTOR"/>
    <property type="match status" value="1"/>
</dbReference>
<evidence type="ECO:0000256" key="2">
    <source>
        <dbReference type="ARBA" id="ARBA00022729"/>
    </source>
</evidence>
<evidence type="ECO:0000256" key="3">
    <source>
        <dbReference type="ARBA" id="ARBA00022737"/>
    </source>
</evidence>
<proteinExistence type="predicted"/>
<reference evidence="8" key="1">
    <citation type="submission" date="2020-04" db="EMBL/GenBank/DDBJ databases">
        <authorList>
            <person name="Alioto T."/>
            <person name="Alioto T."/>
            <person name="Gomez Garrido J."/>
        </authorList>
    </citation>
    <scope>NUCLEOTIDE SEQUENCE</scope>
    <source>
        <strain evidence="8">A484AB</strain>
    </source>
</reference>
<dbReference type="PRINTS" id="PR00258">
    <property type="entry name" value="SPERACTRCPTR"/>
</dbReference>
<accession>A0A7D9DUV8</accession>
<dbReference type="OrthoDB" id="6161700at2759"/>
<dbReference type="FunFam" id="2.10.25.10:FF:000038">
    <property type="entry name" value="Fibrillin 2"/>
    <property type="match status" value="1"/>
</dbReference>
<dbReference type="PROSITE" id="PS50287">
    <property type="entry name" value="SRCR_2"/>
    <property type="match status" value="1"/>
</dbReference>
<protein>
    <submittedName>
        <fullName evidence="8">Deleted in malignant brain tumors 1 -like</fullName>
    </submittedName>
</protein>
<sequence>MISQQEKRLVISIVYIGKDMYRLASITLRIQGYNGFGRVEVLHNGKWGTICDDSWDINDARVACRQLGYTNAVKALKGGDVPHGTGQIWLDDVGCTGSEQSLTNCSHSGWGAHNCDHGEDAGVECLPEVDECSHELDNCGNNSQCINTAGSFSCRCNRGYTGNGVICT</sequence>
<dbReference type="CDD" id="cd00054">
    <property type="entry name" value="EGF_CA"/>
    <property type="match status" value="1"/>
</dbReference>
<dbReference type="SMART" id="SM00202">
    <property type="entry name" value="SR"/>
    <property type="match status" value="1"/>
</dbReference>
<evidence type="ECO:0000313" key="9">
    <source>
        <dbReference type="Proteomes" id="UP001152795"/>
    </source>
</evidence>
<evidence type="ECO:0000256" key="1">
    <source>
        <dbReference type="ARBA" id="ARBA00022536"/>
    </source>
</evidence>
<dbReference type="Gene3D" id="2.10.25.10">
    <property type="entry name" value="Laminin"/>
    <property type="match status" value="1"/>
</dbReference>
<dbReference type="Pfam" id="PF12947">
    <property type="entry name" value="EGF_3"/>
    <property type="match status" value="1"/>
</dbReference>
<dbReference type="EMBL" id="CACRXK020002235">
    <property type="protein sequence ID" value="CAB3993318.1"/>
    <property type="molecule type" value="Genomic_DNA"/>
</dbReference>
<keyword evidence="4 7" id="KW-1015">Disulfide bond</keyword>
<evidence type="ECO:0000256" key="5">
    <source>
        <dbReference type="ARBA" id="ARBA00023180"/>
    </source>
</evidence>
<dbReference type="PROSITE" id="PS01187">
    <property type="entry name" value="EGF_CA"/>
    <property type="match status" value="1"/>
</dbReference>
<dbReference type="GO" id="GO:0016020">
    <property type="term" value="C:membrane"/>
    <property type="evidence" value="ECO:0007669"/>
    <property type="project" value="InterPro"/>
</dbReference>
<dbReference type="InterPro" id="IPR001190">
    <property type="entry name" value="SRCR"/>
</dbReference>
<evidence type="ECO:0000256" key="6">
    <source>
        <dbReference type="PROSITE-ProRule" id="PRU00076"/>
    </source>
</evidence>
<dbReference type="Pfam" id="PF00530">
    <property type="entry name" value="SRCR"/>
    <property type="match status" value="1"/>
</dbReference>
<dbReference type="PANTHER" id="PTHR19331">
    <property type="entry name" value="SCAVENGER RECEPTOR DOMAIN-CONTAINING"/>
    <property type="match status" value="1"/>
</dbReference>
<dbReference type="AlphaFoldDB" id="A0A7D9DUV8"/>
<dbReference type="SUPFAM" id="SSF57196">
    <property type="entry name" value="EGF/Laminin"/>
    <property type="match status" value="1"/>
</dbReference>
<dbReference type="InterPro" id="IPR000152">
    <property type="entry name" value="EGF-type_Asp/Asn_hydroxyl_site"/>
</dbReference>
<dbReference type="InterPro" id="IPR024731">
    <property type="entry name" value="NELL2-like_EGF"/>
</dbReference>
<gene>
    <name evidence="8" type="ORF">PACLA_8A007770</name>
</gene>
<dbReference type="SUPFAM" id="SSF56487">
    <property type="entry name" value="SRCR-like"/>
    <property type="match status" value="1"/>
</dbReference>
<keyword evidence="3" id="KW-0677">Repeat</keyword>
<name>A0A7D9DUV8_PARCT</name>
<dbReference type="SMART" id="SM00181">
    <property type="entry name" value="EGF"/>
    <property type="match status" value="1"/>
</dbReference>
<dbReference type="InterPro" id="IPR000742">
    <property type="entry name" value="EGF"/>
</dbReference>
<dbReference type="InterPro" id="IPR036772">
    <property type="entry name" value="SRCR-like_dom_sf"/>
</dbReference>
<keyword evidence="5" id="KW-0325">Glycoprotein</keyword>
<dbReference type="Gene3D" id="3.10.250.10">
    <property type="entry name" value="SRCR-like domain"/>
    <property type="match status" value="1"/>
</dbReference>
<feature type="disulfide bond" evidence="7">
    <location>
        <begin position="95"/>
        <end position="105"/>
    </location>
</feature>
<dbReference type="FunFam" id="3.10.250.10:FF:000001">
    <property type="entry name" value="Lysyl oxidase 4 isoform X1"/>
    <property type="match status" value="1"/>
</dbReference>
<feature type="disulfide bond" evidence="7">
    <location>
        <begin position="51"/>
        <end position="115"/>
    </location>
</feature>
<evidence type="ECO:0000256" key="4">
    <source>
        <dbReference type="ARBA" id="ARBA00023157"/>
    </source>
</evidence>
<dbReference type="InterPro" id="IPR001881">
    <property type="entry name" value="EGF-like_Ca-bd_dom"/>
</dbReference>
<dbReference type="InterPro" id="IPR018097">
    <property type="entry name" value="EGF_Ca-bd_CS"/>
</dbReference>
<dbReference type="Proteomes" id="UP001152795">
    <property type="component" value="Unassembled WGS sequence"/>
</dbReference>
<evidence type="ECO:0000256" key="7">
    <source>
        <dbReference type="PROSITE-ProRule" id="PRU00196"/>
    </source>
</evidence>
<feature type="disulfide bond" evidence="7">
    <location>
        <begin position="64"/>
        <end position="125"/>
    </location>
</feature>
<feature type="non-terminal residue" evidence="8">
    <location>
        <position position="1"/>
    </location>
</feature>
<keyword evidence="2" id="KW-0732">Signal</keyword>
<keyword evidence="9" id="KW-1185">Reference proteome</keyword>
<dbReference type="PROSITE" id="PS00010">
    <property type="entry name" value="ASX_HYDROXYL"/>
    <property type="match status" value="1"/>
</dbReference>
<dbReference type="GO" id="GO:0005509">
    <property type="term" value="F:calcium ion binding"/>
    <property type="evidence" value="ECO:0007669"/>
    <property type="project" value="InterPro"/>
</dbReference>
<comment type="caution">
    <text evidence="6">Lacks conserved residue(s) required for the propagation of feature annotation.</text>
</comment>
<dbReference type="PROSITE" id="PS50026">
    <property type="entry name" value="EGF_3"/>
    <property type="match status" value="1"/>
</dbReference>
<comment type="caution">
    <text evidence="8">The sequence shown here is derived from an EMBL/GenBank/DDBJ whole genome shotgun (WGS) entry which is preliminary data.</text>
</comment>